<dbReference type="InterPro" id="IPR011989">
    <property type="entry name" value="ARM-like"/>
</dbReference>
<proteinExistence type="predicted"/>
<dbReference type="OrthoDB" id="8778913at2"/>
<comment type="caution">
    <text evidence="1">The sequence shown here is derived from an EMBL/GenBank/DDBJ whole genome shotgun (WGS) entry which is preliminary data.</text>
</comment>
<evidence type="ECO:0000313" key="2">
    <source>
        <dbReference type="Proteomes" id="UP000319103"/>
    </source>
</evidence>
<dbReference type="Gene3D" id="1.25.10.10">
    <property type="entry name" value="Leucine-rich Repeat Variant"/>
    <property type="match status" value="1"/>
</dbReference>
<dbReference type="AlphaFoldDB" id="A0A540WD06"/>
<gene>
    <name evidence="1" type="ORF">E6W39_37935</name>
</gene>
<name>A0A540WD06_9ACTN</name>
<dbReference type="InterPro" id="IPR016024">
    <property type="entry name" value="ARM-type_fold"/>
</dbReference>
<reference evidence="1 2" key="1">
    <citation type="submission" date="2019-06" db="EMBL/GenBank/DDBJ databases">
        <title>Description of Kitasatospora acidophila sp. nov. isolated from pine grove soil, and reclassification of Streptomyces novaecaesareae to Kitasatospora novaeceasareae comb. nov.</title>
        <authorList>
            <person name="Kim M.J."/>
        </authorList>
    </citation>
    <scope>NUCLEOTIDE SEQUENCE [LARGE SCALE GENOMIC DNA]</scope>
    <source>
        <strain evidence="1 2">MMS16-CNU292</strain>
    </source>
</reference>
<dbReference type="EMBL" id="VIGB01000003">
    <property type="protein sequence ID" value="TQF06921.1"/>
    <property type="molecule type" value="Genomic_DNA"/>
</dbReference>
<organism evidence="1 2">
    <name type="scientific">Kitasatospora acidiphila</name>
    <dbReference type="NCBI Taxonomy" id="2567942"/>
    <lineage>
        <taxon>Bacteria</taxon>
        <taxon>Bacillati</taxon>
        <taxon>Actinomycetota</taxon>
        <taxon>Actinomycetes</taxon>
        <taxon>Kitasatosporales</taxon>
        <taxon>Streptomycetaceae</taxon>
        <taxon>Kitasatospora</taxon>
    </lineage>
</organism>
<dbReference type="SUPFAM" id="SSF51182">
    <property type="entry name" value="RmlC-like cupins"/>
    <property type="match status" value="1"/>
</dbReference>
<keyword evidence="2" id="KW-1185">Reference proteome</keyword>
<dbReference type="RefSeq" id="WP_141637326.1">
    <property type="nucleotide sequence ID" value="NZ_VIGB01000003.1"/>
</dbReference>
<dbReference type="InterPro" id="IPR011051">
    <property type="entry name" value="RmlC_Cupin_sf"/>
</dbReference>
<protein>
    <submittedName>
        <fullName evidence="1">HEAT repeat domain-containing protein</fullName>
    </submittedName>
</protein>
<sequence>MAYTLETDENHRLDLRDYIDHVKSAVDVRSEDSIVDSADALRALSNNATVLVDLVNEGLRDVAEFQSGNPYGAQSLTLARGDRWLIRANIWMPQARNAQARENEDVLHSYELPHDHDFSFLTVGHMGSGYETSIWEYEPEQVKGYPGEPVDMRFLEHTSLGPGKVMFYRASRDIHVQHYPSEISVSLNLMVVNPETRQPNQFLFDMEKGTIRSYLNGSEEYGPLLVCALAGHVGDDRTVDLLGKVAERDARPQLRFRAVEALAQLSDGDPRSVFEKALADPHPYVHSRVVERLAAP</sequence>
<dbReference type="Proteomes" id="UP000319103">
    <property type="component" value="Unassembled WGS sequence"/>
</dbReference>
<dbReference type="SUPFAM" id="SSF48371">
    <property type="entry name" value="ARM repeat"/>
    <property type="match status" value="1"/>
</dbReference>
<accession>A0A540WD06</accession>
<evidence type="ECO:0000313" key="1">
    <source>
        <dbReference type="EMBL" id="TQF06921.1"/>
    </source>
</evidence>